<dbReference type="STRING" id="244447.ENSCSEP00000004056"/>
<dbReference type="InterPro" id="IPR003961">
    <property type="entry name" value="FN3_dom"/>
</dbReference>
<dbReference type="OMA" id="VEWSHIV"/>
<evidence type="ECO:0000259" key="2">
    <source>
        <dbReference type="PROSITE" id="PS50853"/>
    </source>
</evidence>
<feature type="domain" description="Fibronectin type-III" evidence="2">
    <location>
        <begin position="1"/>
        <end position="98"/>
    </location>
</feature>
<dbReference type="FunFam" id="2.60.40.10:FF:000307">
    <property type="entry name" value="collagen alpha-1(VII) chain isoform X1"/>
    <property type="match status" value="2"/>
</dbReference>
<keyword evidence="4" id="KW-1185">Reference proteome</keyword>
<dbReference type="GeneTree" id="ENSGT00940000173262"/>
<dbReference type="PANTHER" id="PTHR46708:SF7">
    <property type="entry name" value="FIBRONECTIN TYPE-III DOMAIN-CONTAINING PROTEIN"/>
    <property type="match status" value="1"/>
</dbReference>
<organism evidence="3 4">
    <name type="scientific">Cynoglossus semilaevis</name>
    <name type="common">Tongue sole</name>
    <dbReference type="NCBI Taxonomy" id="244447"/>
    <lineage>
        <taxon>Eukaryota</taxon>
        <taxon>Metazoa</taxon>
        <taxon>Chordata</taxon>
        <taxon>Craniata</taxon>
        <taxon>Vertebrata</taxon>
        <taxon>Euteleostomi</taxon>
        <taxon>Actinopterygii</taxon>
        <taxon>Neopterygii</taxon>
        <taxon>Teleostei</taxon>
        <taxon>Neoteleostei</taxon>
        <taxon>Acanthomorphata</taxon>
        <taxon>Carangaria</taxon>
        <taxon>Pleuronectiformes</taxon>
        <taxon>Pleuronectoidei</taxon>
        <taxon>Cynoglossidae</taxon>
        <taxon>Cynoglossinae</taxon>
        <taxon>Cynoglossus</taxon>
    </lineage>
</organism>
<dbReference type="Proteomes" id="UP000265120">
    <property type="component" value="Chromosome 11"/>
</dbReference>
<evidence type="ECO:0000256" key="1">
    <source>
        <dbReference type="ARBA" id="ARBA00022737"/>
    </source>
</evidence>
<dbReference type="SUPFAM" id="SSF49265">
    <property type="entry name" value="Fibronectin type III"/>
    <property type="match status" value="3"/>
</dbReference>
<dbReference type="InterPro" id="IPR013783">
    <property type="entry name" value="Ig-like_fold"/>
</dbReference>
<accession>A0A3P8UTM7</accession>
<dbReference type="Gene3D" id="2.60.40.10">
    <property type="entry name" value="Immunoglobulins"/>
    <property type="match status" value="4"/>
</dbReference>
<reference evidence="3 4" key="1">
    <citation type="journal article" date="2014" name="Nat. Genet.">
        <title>Whole-genome sequence of a flatfish provides insights into ZW sex chromosome evolution and adaptation to a benthic lifestyle.</title>
        <authorList>
            <person name="Chen S."/>
            <person name="Zhang G."/>
            <person name="Shao C."/>
            <person name="Huang Q."/>
            <person name="Liu G."/>
            <person name="Zhang P."/>
            <person name="Song W."/>
            <person name="An N."/>
            <person name="Chalopin D."/>
            <person name="Volff J.N."/>
            <person name="Hong Y."/>
            <person name="Li Q."/>
            <person name="Sha Z."/>
            <person name="Zhou H."/>
            <person name="Xie M."/>
            <person name="Yu Q."/>
            <person name="Liu Y."/>
            <person name="Xiang H."/>
            <person name="Wang N."/>
            <person name="Wu K."/>
            <person name="Yang C."/>
            <person name="Zhou Q."/>
            <person name="Liao X."/>
            <person name="Yang L."/>
            <person name="Hu Q."/>
            <person name="Zhang J."/>
            <person name="Meng L."/>
            <person name="Jin L."/>
            <person name="Tian Y."/>
            <person name="Lian J."/>
            <person name="Yang J."/>
            <person name="Miao G."/>
            <person name="Liu S."/>
            <person name="Liang Z."/>
            <person name="Yan F."/>
            <person name="Li Y."/>
            <person name="Sun B."/>
            <person name="Zhang H."/>
            <person name="Zhang J."/>
            <person name="Zhu Y."/>
            <person name="Du M."/>
            <person name="Zhao Y."/>
            <person name="Schartl M."/>
            <person name="Tang Q."/>
            <person name="Wang J."/>
        </authorList>
    </citation>
    <scope>NUCLEOTIDE SEQUENCE</scope>
</reference>
<dbReference type="InterPro" id="IPR050991">
    <property type="entry name" value="ECM_Regulatory_Proteins"/>
</dbReference>
<dbReference type="PROSITE" id="PS50853">
    <property type="entry name" value="FN3"/>
    <property type="match status" value="3"/>
</dbReference>
<reference evidence="3" key="3">
    <citation type="submission" date="2025-09" db="UniProtKB">
        <authorList>
            <consortium name="Ensembl"/>
        </authorList>
    </citation>
    <scope>IDENTIFICATION</scope>
</reference>
<dbReference type="PANTHER" id="PTHR46708">
    <property type="entry name" value="TENASCIN"/>
    <property type="match status" value="1"/>
</dbReference>
<dbReference type="AlphaFoldDB" id="A0A3P8UTM7"/>
<sequence>RTNLRLIQAGFFSLTVGWDQPSSAVQGYRLTYGLRGENIISQPADQLLFLSVPSDSTSATLQSLQPDTEYVINLYPLFPRNSATPSTLNAVQQLSVETQSEGSVVLRWAAVNGARAYRVVWGPFTGQRRRRHSQTHLFHTLSRLQPDIEYINVGEVVPLSARTNPHGGSVSGFRIVDVTSQRIRLAWSTSSRATGYKITWSSSNEETSRIVPADVSSFTIDGLLSDSAYSVQVSALSGSREGSPVSLNIRTESDQSVVGTVTSLQVQEAQGEDVRITWVGVQGATAYRVTWRRTDGGEERSRLVAGDVTSVDLDRLEPGAQYEVQVMALVQNREGSPVSVRITTRKGEGLSVSLPASSSSYLVSGLRLGRRYRFSVQPAFERGLGTESAVDEHTGNRTLSSHLCQVHKHRLQ</sequence>
<dbReference type="InParanoid" id="A0A3P8UTM7"/>
<keyword evidence="1" id="KW-0677">Repeat</keyword>
<feature type="domain" description="Fibronectin type-III" evidence="2">
    <location>
        <begin position="260"/>
        <end position="349"/>
    </location>
</feature>
<dbReference type="Pfam" id="PF00041">
    <property type="entry name" value="fn3"/>
    <property type="match status" value="3"/>
</dbReference>
<dbReference type="CDD" id="cd00063">
    <property type="entry name" value="FN3"/>
    <property type="match status" value="3"/>
</dbReference>
<evidence type="ECO:0000313" key="3">
    <source>
        <dbReference type="Ensembl" id="ENSCSEP00000004056.1"/>
    </source>
</evidence>
<proteinExistence type="predicted"/>
<protein>
    <recommendedName>
        <fullName evidence="2">Fibronectin type-III domain-containing protein</fullName>
    </recommendedName>
</protein>
<dbReference type="Ensembl" id="ENSCSET00000004105.1">
    <property type="protein sequence ID" value="ENSCSEP00000004056.1"/>
    <property type="gene ID" value="ENSCSEG00000002641.1"/>
</dbReference>
<dbReference type="SMART" id="SM00060">
    <property type="entry name" value="FN3"/>
    <property type="match status" value="4"/>
</dbReference>
<evidence type="ECO:0000313" key="4">
    <source>
        <dbReference type="Proteomes" id="UP000265120"/>
    </source>
</evidence>
<name>A0A3P8UTM7_CYNSE</name>
<dbReference type="InterPro" id="IPR036116">
    <property type="entry name" value="FN3_sf"/>
</dbReference>
<feature type="domain" description="Fibronectin type-III" evidence="2">
    <location>
        <begin position="169"/>
        <end position="256"/>
    </location>
</feature>
<reference evidence="3" key="2">
    <citation type="submission" date="2025-08" db="UniProtKB">
        <authorList>
            <consortium name="Ensembl"/>
        </authorList>
    </citation>
    <scope>IDENTIFICATION</scope>
</reference>